<proteinExistence type="predicted"/>
<dbReference type="EC" id="2.7.13.3" evidence="2"/>
<evidence type="ECO:0000256" key="4">
    <source>
        <dbReference type="SAM" id="Coils"/>
    </source>
</evidence>
<name>A0A1F6VEH4_9BACT</name>
<evidence type="ECO:0000256" key="5">
    <source>
        <dbReference type="SAM" id="Phobius"/>
    </source>
</evidence>
<reference evidence="7 8" key="1">
    <citation type="journal article" date="2016" name="Nat. Commun.">
        <title>Thousands of microbial genomes shed light on interconnected biogeochemical processes in an aquifer system.</title>
        <authorList>
            <person name="Anantharaman K."/>
            <person name="Brown C.T."/>
            <person name="Hug L.A."/>
            <person name="Sharon I."/>
            <person name="Castelle C.J."/>
            <person name="Probst A.J."/>
            <person name="Thomas B.C."/>
            <person name="Singh A."/>
            <person name="Wilkins M.J."/>
            <person name="Karaoz U."/>
            <person name="Brodie E.L."/>
            <person name="Williams K.H."/>
            <person name="Hubbard S.S."/>
            <person name="Banfield J.F."/>
        </authorList>
    </citation>
    <scope>NUCLEOTIDE SEQUENCE [LARGE SCALE GENOMIC DNA]</scope>
</reference>
<feature type="transmembrane region" description="Helical" evidence="5">
    <location>
        <begin position="254"/>
        <end position="274"/>
    </location>
</feature>
<dbReference type="Gene3D" id="3.30.565.10">
    <property type="entry name" value="Histidine kinase-like ATPase, C-terminal domain"/>
    <property type="match status" value="1"/>
</dbReference>
<keyword evidence="3" id="KW-0597">Phosphoprotein</keyword>
<dbReference type="InterPro" id="IPR003594">
    <property type="entry name" value="HATPase_dom"/>
</dbReference>
<dbReference type="InterPro" id="IPR004358">
    <property type="entry name" value="Sig_transdc_His_kin-like_C"/>
</dbReference>
<evidence type="ECO:0000256" key="3">
    <source>
        <dbReference type="ARBA" id="ARBA00022553"/>
    </source>
</evidence>
<protein>
    <recommendedName>
        <fullName evidence="2">histidine kinase</fullName>
        <ecNumber evidence="2">2.7.13.3</ecNumber>
    </recommendedName>
</protein>
<feature type="transmembrane region" description="Helical" evidence="5">
    <location>
        <begin position="164"/>
        <end position="185"/>
    </location>
</feature>
<feature type="domain" description="Histidine kinase" evidence="6">
    <location>
        <begin position="332"/>
        <end position="551"/>
    </location>
</feature>
<comment type="catalytic activity">
    <reaction evidence="1">
        <text>ATP + protein L-histidine = ADP + protein N-phospho-L-histidine.</text>
        <dbReference type="EC" id="2.7.13.3"/>
    </reaction>
</comment>
<feature type="transmembrane region" description="Helical" evidence="5">
    <location>
        <begin position="225"/>
        <end position="245"/>
    </location>
</feature>
<evidence type="ECO:0000313" key="7">
    <source>
        <dbReference type="EMBL" id="OGI68053.1"/>
    </source>
</evidence>
<feature type="transmembrane region" description="Helical" evidence="5">
    <location>
        <begin position="61"/>
        <end position="81"/>
    </location>
</feature>
<dbReference type="SUPFAM" id="SSF55874">
    <property type="entry name" value="ATPase domain of HSP90 chaperone/DNA topoisomerase II/histidine kinase"/>
    <property type="match status" value="1"/>
</dbReference>
<dbReference type="InterPro" id="IPR005467">
    <property type="entry name" value="His_kinase_dom"/>
</dbReference>
<feature type="transmembrane region" description="Helical" evidence="5">
    <location>
        <begin position="280"/>
        <end position="299"/>
    </location>
</feature>
<feature type="transmembrane region" description="Helical" evidence="5">
    <location>
        <begin position="125"/>
        <end position="144"/>
    </location>
</feature>
<evidence type="ECO:0000256" key="1">
    <source>
        <dbReference type="ARBA" id="ARBA00000085"/>
    </source>
</evidence>
<dbReference type="InterPro" id="IPR036890">
    <property type="entry name" value="HATPase_C_sf"/>
</dbReference>
<feature type="transmembrane region" description="Helical" evidence="5">
    <location>
        <begin position="197"/>
        <end position="219"/>
    </location>
</feature>
<dbReference type="AlphaFoldDB" id="A0A1F6VEH4"/>
<dbReference type="EMBL" id="MFTS01000005">
    <property type="protein sequence ID" value="OGI68053.1"/>
    <property type="molecule type" value="Genomic_DNA"/>
</dbReference>
<dbReference type="SMART" id="SM00387">
    <property type="entry name" value="HATPase_c"/>
    <property type="match status" value="1"/>
</dbReference>
<gene>
    <name evidence="7" type="ORF">A2738_02590</name>
</gene>
<organism evidence="7 8">
    <name type="scientific">Candidatus Nomurabacteria bacterium RIFCSPHIGHO2_01_FULL_42_15</name>
    <dbReference type="NCBI Taxonomy" id="1801742"/>
    <lineage>
        <taxon>Bacteria</taxon>
        <taxon>Candidatus Nomuraibacteriota</taxon>
    </lineage>
</organism>
<dbReference type="PRINTS" id="PR00344">
    <property type="entry name" value="BCTRLSENSOR"/>
</dbReference>
<accession>A0A1F6VEH4</accession>
<keyword evidence="5" id="KW-1133">Transmembrane helix</keyword>
<dbReference type="Pfam" id="PF02518">
    <property type="entry name" value="HATPase_c"/>
    <property type="match status" value="1"/>
</dbReference>
<dbReference type="PROSITE" id="PS50109">
    <property type="entry name" value="HIS_KIN"/>
    <property type="match status" value="1"/>
</dbReference>
<dbReference type="PANTHER" id="PTHR43547:SF2">
    <property type="entry name" value="HYBRID SIGNAL TRANSDUCTION HISTIDINE KINASE C"/>
    <property type="match status" value="1"/>
</dbReference>
<feature type="transmembrane region" description="Helical" evidence="5">
    <location>
        <begin position="30"/>
        <end position="49"/>
    </location>
</feature>
<evidence type="ECO:0000256" key="2">
    <source>
        <dbReference type="ARBA" id="ARBA00012438"/>
    </source>
</evidence>
<keyword evidence="5" id="KW-0812">Transmembrane</keyword>
<keyword evidence="4" id="KW-0175">Coiled coil</keyword>
<dbReference type="GO" id="GO:0000155">
    <property type="term" value="F:phosphorelay sensor kinase activity"/>
    <property type="evidence" value="ECO:0007669"/>
    <property type="project" value="TreeGrafter"/>
</dbReference>
<keyword evidence="5" id="KW-0472">Membrane</keyword>
<evidence type="ECO:0000259" key="6">
    <source>
        <dbReference type="PROSITE" id="PS50109"/>
    </source>
</evidence>
<feature type="coiled-coil region" evidence="4">
    <location>
        <begin position="302"/>
        <end position="332"/>
    </location>
</feature>
<comment type="caution">
    <text evidence="7">The sequence shown here is derived from an EMBL/GenBank/DDBJ whole genome shotgun (WGS) entry which is preliminary data.</text>
</comment>
<dbReference type="Proteomes" id="UP000178235">
    <property type="component" value="Unassembled WGS sequence"/>
</dbReference>
<dbReference type="PANTHER" id="PTHR43547">
    <property type="entry name" value="TWO-COMPONENT HISTIDINE KINASE"/>
    <property type="match status" value="1"/>
</dbReference>
<feature type="transmembrane region" description="Helical" evidence="5">
    <location>
        <begin position="87"/>
        <end position="113"/>
    </location>
</feature>
<evidence type="ECO:0000313" key="8">
    <source>
        <dbReference type="Proteomes" id="UP000178235"/>
    </source>
</evidence>
<sequence length="551" mass="62658">MDMITQTFIELCEWDSSRFLIFSDNVFGTLIYYSHFLAMILALVVGFFVFSQNKKGLVNKLLFFIMLFFATWTFLDLVLWANERPDFIMFFWSLILLVEPLVYALCVYFIYVFIEKKDISFKKKIGIFSLLLPIIVLLPTQLALVSFDLSNCFREPIEGPIATYYIYITETIYLFWILLYAFKAYYKATEIMRKQIILVTFGIILFLLSFVSGNIIGSITEDWTLAQIGLFCMPLFALFLGYMIVKFKTFNAKLIGTQALVAALGFSVLGIIFIRSIDNVRAVAIATLLLIIIMGDLLIRSVKREIKQKEELAKLNVELEKLIKQRESLMHLINHKVKGSFTHSKYVFAGILDGTFGDINEEVRRRSEQGLEANDNGIKTIDLILNAANLQQGLIKYEMKKVDFKDVVSKSFSEKKIPAEKKGLKIEKEVGESDYTVPGDAFWLQEAVNNLIDNSVKYTKEGGIFISLKRNAGKILLSVRDTGMGITPEDKKNLFTEGGRGKDSIRVNVDSTGYGLYSVKLIIEAHKGKVWVESEGEGKGSTFYIELPAVE</sequence>